<feature type="compositionally biased region" description="Low complexity" evidence="1">
    <location>
        <begin position="82"/>
        <end position="188"/>
    </location>
</feature>
<proteinExistence type="predicted"/>
<gene>
    <name evidence="4" type="ORF">C8Q71DRAFT_138510</name>
</gene>
<dbReference type="GeneID" id="71997261"/>
<feature type="region of interest" description="Disordered" evidence="1">
    <location>
        <begin position="82"/>
        <end position="214"/>
    </location>
</feature>
<evidence type="ECO:0000313" key="5">
    <source>
        <dbReference type="Proteomes" id="UP000814176"/>
    </source>
</evidence>
<dbReference type="Proteomes" id="UP000814176">
    <property type="component" value="Unassembled WGS sequence"/>
</dbReference>
<feature type="compositionally biased region" description="Polar residues" evidence="1">
    <location>
        <begin position="189"/>
        <end position="198"/>
    </location>
</feature>
<sequence>MARGIAAIVWVALVFGIQSVVRGNDEGAEATQPSAAAALITAASLAGVDELSVLAREPAASTCIDHIDWWYCQILNTGSSTSSTIETTTAPATSSPSPTPNPTTTTPQPSTTPATTSSSSTTSPEQTSSTGNLNSNTSQATSSTQSLTSSTAGAQSSSASQSSRSNSASMPASSGSLSDKSASASKGSITIQPTSTNAGSGGVPSPSTVATSTVTRTSTKKWIIRIILAVVVSCILLLILAAVTLWRVRKRRRRVSQHDGMSSFHNDNATVYTRFTRSDMRESSFTPGIPRYSAGGRGPGHSPIESPVDAQSHTDSYASDDTLSPGGLHNATALNSPSRRILGFLGTAHHISFLPQPAPTDAASATLSAGRPALLAARPLDGSVVMTGDAPSLPIQYPDLHTLTLSGLAASPVDISPAWSPMSPASGNHVSGVWHPIPFASSPTALATQPYPSEKQDTAGAQPSILAESPTVPLPSATFETDTPRTARDSRRRAEDGGISLAGGPHRPRSAEGPDAQSVLDSFDGGSYQTLPPAYGAY</sequence>
<evidence type="ECO:0000256" key="2">
    <source>
        <dbReference type="SAM" id="Phobius"/>
    </source>
</evidence>
<keyword evidence="5" id="KW-1185">Reference proteome</keyword>
<evidence type="ECO:0000256" key="1">
    <source>
        <dbReference type="SAM" id="MobiDB-lite"/>
    </source>
</evidence>
<feature type="compositionally biased region" description="Basic and acidic residues" evidence="1">
    <location>
        <begin position="482"/>
        <end position="496"/>
    </location>
</feature>
<feature type="compositionally biased region" description="Low complexity" evidence="1">
    <location>
        <begin position="203"/>
        <end position="214"/>
    </location>
</feature>
<feature type="transmembrane region" description="Helical" evidence="2">
    <location>
        <begin position="222"/>
        <end position="246"/>
    </location>
</feature>
<dbReference type="EMBL" id="JADCUA010000014">
    <property type="protein sequence ID" value="KAH9835040.1"/>
    <property type="molecule type" value="Genomic_DNA"/>
</dbReference>
<name>A0ABQ8KBZ2_9APHY</name>
<keyword evidence="2" id="KW-0472">Membrane</keyword>
<feature type="region of interest" description="Disordered" evidence="1">
    <location>
        <begin position="467"/>
        <end position="538"/>
    </location>
</feature>
<keyword evidence="2" id="KW-0812">Transmembrane</keyword>
<comment type="caution">
    <text evidence="4">The sequence shown here is derived from an EMBL/GenBank/DDBJ whole genome shotgun (WGS) entry which is preliminary data.</text>
</comment>
<feature type="compositionally biased region" description="Polar residues" evidence="1">
    <location>
        <begin position="309"/>
        <end position="322"/>
    </location>
</feature>
<evidence type="ECO:0000313" key="4">
    <source>
        <dbReference type="EMBL" id="KAH9835040.1"/>
    </source>
</evidence>
<feature type="chain" id="PRO_5046379719" evidence="3">
    <location>
        <begin position="24"/>
        <end position="538"/>
    </location>
</feature>
<protein>
    <submittedName>
        <fullName evidence="4">Uncharacterized protein</fullName>
    </submittedName>
</protein>
<feature type="region of interest" description="Disordered" evidence="1">
    <location>
        <begin position="281"/>
        <end position="331"/>
    </location>
</feature>
<feature type="signal peptide" evidence="3">
    <location>
        <begin position="1"/>
        <end position="23"/>
    </location>
</feature>
<keyword evidence="2" id="KW-1133">Transmembrane helix</keyword>
<dbReference type="RefSeq" id="XP_047777526.1">
    <property type="nucleotide sequence ID" value="XM_047916529.1"/>
</dbReference>
<accession>A0ABQ8KBZ2</accession>
<evidence type="ECO:0000256" key="3">
    <source>
        <dbReference type="SAM" id="SignalP"/>
    </source>
</evidence>
<reference evidence="4 5" key="1">
    <citation type="journal article" date="2021" name="Environ. Microbiol.">
        <title>Gene family expansions and transcriptome signatures uncover fungal adaptations to wood decay.</title>
        <authorList>
            <person name="Hage H."/>
            <person name="Miyauchi S."/>
            <person name="Viragh M."/>
            <person name="Drula E."/>
            <person name="Min B."/>
            <person name="Chaduli D."/>
            <person name="Navarro D."/>
            <person name="Favel A."/>
            <person name="Norest M."/>
            <person name="Lesage-Meessen L."/>
            <person name="Balint B."/>
            <person name="Merenyi Z."/>
            <person name="de Eugenio L."/>
            <person name="Morin E."/>
            <person name="Martinez A.T."/>
            <person name="Baldrian P."/>
            <person name="Stursova M."/>
            <person name="Martinez M.J."/>
            <person name="Novotny C."/>
            <person name="Magnuson J.K."/>
            <person name="Spatafora J.W."/>
            <person name="Maurice S."/>
            <person name="Pangilinan J."/>
            <person name="Andreopoulos W."/>
            <person name="LaButti K."/>
            <person name="Hundley H."/>
            <person name="Na H."/>
            <person name="Kuo A."/>
            <person name="Barry K."/>
            <person name="Lipzen A."/>
            <person name="Henrissat B."/>
            <person name="Riley R."/>
            <person name="Ahrendt S."/>
            <person name="Nagy L.G."/>
            <person name="Grigoriev I.V."/>
            <person name="Martin F."/>
            <person name="Rosso M.N."/>
        </authorList>
    </citation>
    <scope>NUCLEOTIDE SEQUENCE [LARGE SCALE GENOMIC DNA]</scope>
    <source>
        <strain evidence="4 5">CIRM-BRFM 1785</strain>
    </source>
</reference>
<keyword evidence="3" id="KW-0732">Signal</keyword>
<organism evidence="4 5">
    <name type="scientific">Rhodofomes roseus</name>
    <dbReference type="NCBI Taxonomy" id="34475"/>
    <lineage>
        <taxon>Eukaryota</taxon>
        <taxon>Fungi</taxon>
        <taxon>Dikarya</taxon>
        <taxon>Basidiomycota</taxon>
        <taxon>Agaricomycotina</taxon>
        <taxon>Agaricomycetes</taxon>
        <taxon>Polyporales</taxon>
        <taxon>Rhodofomes</taxon>
    </lineage>
</organism>